<dbReference type="SUPFAM" id="SSF48403">
    <property type="entry name" value="Ankyrin repeat"/>
    <property type="match status" value="1"/>
</dbReference>
<dbReference type="OrthoDB" id="539213at2759"/>
<gene>
    <name evidence="2" type="ORF">NW762_004130</name>
</gene>
<evidence type="ECO:0008006" key="4">
    <source>
        <dbReference type="Google" id="ProtNLM"/>
    </source>
</evidence>
<feature type="repeat" description="ANK" evidence="1">
    <location>
        <begin position="83"/>
        <end position="115"/>
    </location>
</feature>
<proteinExistence type="predicted"/>
<evidence type="ECO:0000313" key="2">
    <source>
        <dbReference type="EMBL" id="KAJ4266150.1"/>
    </source>
</evidence>
<protein>
    <recommendedName>
        <fullName evidence="4">Ankyrin repeat protein</fullName>
    </recommendedName>
</protein>
<dbReference type="PROSITE" id="PS50088">
    <property type="entry name" value="ANK_REPEAT"/>
    <property type="match status" value="1"/>
</dbReference>
<dbReference type="InterPro" id="IPR002110">
    <property type="entry name" value="Ankyrin_rpt"/>
</dbReference>
<dbReference type="SMART" id="SM00248">
    <property type="entry name" value="ANK"/>
    <property type="match status" value="3"/>
</dbReference>
<dbReference type="Gene3D" id="1.25.40.20">
    <property type="entry name" value="Ankyrin repeat-containing domain"/>
    <property type="match status" value="1"/>
</dbReference>
<accession>A0A9W8VJZ3</accession>
<reference evidence="2" key="1">
    <citation type="submission" date="2022-09" db="EMBL/GenBank/DDBJ databases">
        <title>Fusarium specimens isolated from Avocado Roots.</title>
        <authorList>
            <person name="Stajich J."/>
            <person name="Roper C."/>
            <person name="Heimlech-Rivalta G."/>
        </authorList>
    </citation>
    <scope>NUCLEOTIDE SEQUENCE</scope>
    <source>
        <strain evidence="2">CF00136</strain>
    </source>
</reference>
<keyword evidence="1" id="KW-0040">ANK repeat</keyword>
<evidence type="ECO:0000256" key="1">
    <source>
        <dbReference type="PROSITE-ProRule" id="PRU00023"/>
    </source>
</evidence>
<dbReference type="EMBL" id="JAOQAZ010000005">
    <property type="protein sequence ID" value="KAJ4266150.1"/>
    <property type="molecule type" value="Genomic_DNA"/>
</dbReference>
<keyword evidence="3" id="KW-1185">Reference proteome</keyword>
<sequence>MQMGIVQFFWAIDKSNEAVVKGLLQTPSLIHVRDWEQGLPLHRCRDHKILGLTLDAIEQKRLRPSSTYGPGAFLINIDSTDVYGRTALLTMCEQCHLEMMKQLLKAGAGVNKSDKIGKSPILVCLLSNAERAKKEEMVLRLLEKHADPDQQDIHCNTAGSQLRRGFSSEVTAERFFEQDPTAALLEMERSSAPG</sequence>
<dbReference type="InterPro" id="IPR036770">
    <property type="entry name" value="Ankyrin_rpt-contain_sf"/>
</dbReference>
<dbReference type="Pfam" id="PF12796">
    <property type="entry name" value="Ank_2"/>
    <property type="match status" value="1"/>
</dbReference>
<organism evidence="2 3">
    <name type="scientific">Fusarium torreyae</name>
    <dbReference type="NCBI Taxonomy" id="1237075"/>
    <lineage>
        <taxon>Eukaryota</taxon>
        <taxon>Fungi</taxon>
        <taxon>Dikarya</taxon>
        <taxon>Ascomycota</taxon>
        <taxon>Pezizomycotina</taxon>
        <taxon>Sordariomycetes</taxon>
        <taxon>Hypocreomycetidae</taxon>
        <taxon>Hypocreales</taxon>
        <taxon>Nectriaceae</taxon>
        <taxon>Fusarium</taxon>
    </lineage>
</organism>
<dbReference type="Proteomes" id="UP001152049">
    <property type="component" value="Unassembled WGS sequence"/>
</dbReference>
<name>A0A9W8VJZ3_9HYPO</name>
<comment type="caution">
    <text evidence="2">The sequence shown here is derived from an EMBL/GenBank/DDBJ whole genome shotgun (WGS) entry which is preliminary data.</text>
</comment>
<dbReference type="AlphaFoldDB" id="A0A9W8VJZ3"/>
<evidence type="ECO:0000313" key="3">
    <source>
        <dbReference type="Proteomes" id="UP001152049"/>
    </source>
</evidence>